<organism evidence="6">
    <name type="scientific">Tanacetum cinerariifolium</name>
    <name type="common">Dalmatian daisy</name>
    <name type="synonym">Chrysanthemum cinerariifolium</name>
    <dbReference type="NCBI Taxonomy" id="118510"/>
    <lineage>
        <taxon>Eukaryota</taxon>
        <taxon>Viridiplantae</taxon>
        <taxon>Streptophyta</taxon>
        <taxon>Embryophyta</taxon>
        <taxon>Tracheophyta</taxon>
        <taxon>Spermatophyta</taxon>
        <taxon>Magnoliopsida</taxon>
        <taxon>eudicotyledons</taxon>
        <taxon>Gunneridae</taxon>
        <taxon>Pentapetalae</taxon>
        <taxon>asterids</taxon>
        <taxon>campanulids</taxon>
        <taxon>Asterales</taxon>
        <taxon>Asteraceae</taxon>
        <taxon>Asteroideae</taxon>
        <taxon>Anthemideae</taxon>
        <taxon>Anthemidinae</taxon>
        <taxon>Tanacetum</taxon>
    </lineage>
</organism>
<dbReference type="PANTHER" id="PTHR12537:SF128">
    <property type="entry name" value="PUMILIO HOMOLOG 1-RELATED"/>
    <property type="match status" value="1"/>
</dbReference>
<feature type="repeat" description="Pumilio" evidence="4">
    <location>
        <begin position="290"/>
        <end position="325"/>
    </location>
</feature>
<evidence type="ECO:0000256" key="5">
    <source>
        <dbReference type="SAM" id="MobiDB-lite"/>
    </source>
</evidence>
<protein>
    <submittedName>
        <fullName evidence="6">Pumilio homolog 2-like</fullName>
    </submittedName>
</protein>
<comment type="caution">
    <text evidence="6">The sequence shown here is derived from an EMBL/GenBank/DDBJ whole genome shotgun (WGS) entry which is preliminary data.</text>
</comment>
<dbReference type="SUPFAM" id="SSF48371">
    <property type="entry name" value="ARM repeat"/>
    <property type="match status" value="1"/>
</dbReference>
<sequence>MICYDDDDDEDYTIAVTPVLSTEEPDNSLSMRDEHLDTVPAAESNEFIKSSVKNLIPILSESEGIPEHMCDVPFQDNSPPLDVSKDQFEDLSDSNEEFSSTDEDSFSIDKIDYVEAPPLDSELVSSDFFIIAVQTPGSGISILLAVGTPSTGSGNLYCQWELSPGSGNALCILFPTLIKVDFCNDMMEPIVSPDGSWHKIMLRHRSWILVHLNITFLMCSHDNQLLIFLSCFSLRISGHWTREVSCIRTRKKVTCCHFSSYGKLLASSGHDKKHVLEHGNPNERSIIIQELGRKIVQISQQKFTSNVVEKCLTFGNASERQLLVNEMLGTTNENEPLEKGEWMHNMLHRKEEGVGSEVVQLTES</sequence>
<dbReference type="GO" id="GO:0006417">
    <property type="term" value="P:regulation of translation"/>
    <property type="evidence" value="ECO:0007669"/>
    <property type="project" value="UniProtKB-KW"/>
</dbReference>
<keyword evidence="1" id="KW-0677">Repeat</keyword>
<gene>
    <name evidence="6" type="ORF">Tci_065659</name>
</gene>
<dbReference type="InterPro" id="IPR011989">
    <property type="entry name" value="ARM-like"/>
</dbReference>
<reference evidence="6" key="1">
    <citation type="journal article" date="2019" name="Sci. Rep.">
        <title>Draft genome of Tanacetum cinerariifolium, the natural source of mosquito coil.</title>
        <authorList>
            <person name="Yamashiro T."/>
            <person name="Shiraishi A."/>
            <person name="Satake H."/>
            <person name="Nakayama K."/>
        </authorList>
    </citation>
    <scope>NUCLEOTIDE SEQUENCE</scope>
</reference>
<keyword evidence="2" id="KW-0810">Translation regulation</keyword>
<dbReference type="InterPro" id="IPR016024">
    <property type="entry name" value="ARM-type_fold"/>
</dbReference>
<dbReference type="Gene3D" id="1.25.10.10">
    <property type="entry name" value="Leucine-rich Repeat Variant"/>
    <property type="match status" value="1"/>
</dbReference>
<evidence type="ECO:0000256" key="3">
    <source>
        <dbReference type="ARBA" id="ARBA00022884"/>
    </source>
</evidence>
<accession>A0A6L2P5G6</accession>
<dbReference type="EMBL" id="BKCJ010010907">
    <property type="protein sequence ID" value="GEU93681.1"/>
    <property type="molecule type" value="Genomic_DNA"/>
</dbReference>
<feature type="region of interest" description="Disordered" evidence="5">
    <location>
        <begin position="75"/>
        <end position="103"/>
    </location>
</feature>
<evidence type="ECO:0000313" key="6">
    <source>
        <dbReference type="EMBL" id="GEU93681.1"/>
    </source>
</evidence>
<dbReference type="GO" id="GO:0003729">
    <property type="term" value="F:mRNA binding"/>
    <property type="evidence" value="ECO:0007669"/>
    <property type="project" value="TreeGrafter"/>
</dbReference>
<dbReference type="InterPro" id="IPR001313">
    <property type="entry name" value="Pumilio_RNA-bd_rpt"/>
</dbReference>
<name>A0A6L2P5G6_TANCI</name>
<dbReference type="PROSITE" id="PS50302">
    <property type="entry name" value="PUM"/>
    <property type="match status" value="1"/>
</dbReference>
<dbReference type="AlphaFoldDB" id="A0A6L2P5G6"/>
<feature type="compositionally biased region" description="Acidic residues" evidence="5">
    <location>
        <begin position="89"/>
        <end position="103"/>
    </location>
</feature>
<dbReference type="SMART" id="SM00025">
    <property type="entry name" value="Pumilio"/>
    <property type="match status" value="1"/>
</dbReference>
<evidence type="ECO:0000256" key="2">
    <source>
        <dbReference type="ARBA" id="ARBA00022845"/>
    </source>
</evidence>
<dbReference type="GO" id="GO:0005737">
    <property type="term" value="C:cytoplasm"/>
    <property type="evidence" value="ECO:0007669"/>
    <property type="project" value="TreeGrafter"/>
</dbReference>
<evidence type="ECO:0000256" key="1">
    <source>
        <dbReference type="ARBA" id="ARBA00022737"/>
    </source>
</evidence>
<dbReference type="PANTHER" id="PTHR12537">
    <property type="entry name" value="RNA BINDING PROTEIN PUMILIO-RELATED"/>
    <property type="match status" value="1"/>
</dbReference>
<proteinExistence type="predicted"/>
<evidence type="ECO:0000256" key="4">
    <source>
        <dbReference type="PROSITE-ProRule" id="PRU00317"/>
    </source>
</evidence>
<keyword evidence="3" id="KW-0694">RNA-binding</keyword>
<dbReference type="Pfam" id="PF00806">
    <property type="entry name" value="PUF"/>
    <property type="match status" value="2"/>
</dbReference>